<proteinExistence type="predicted"/>
<feature type="transmembrane region" description="Helical" evidence="1">
    <location>
        <begin position="31"/>
        <end position="51"/>
    </location>
</feature>
<feature type="transmembrane region" description="Helical" evidence="1">
    <location>
        <begin position="256"/>
        <end position="275"/>
    </location>
</feature>
<feature type="transmembrane region" description="Helical" evidence="1">
    <location>
        <begin position="198"/>
        <end position="218"/>
    </location>
</feature>
<organism evidence="2 3">
    <name type="scientific">Lentzea flava</name>
    <dbReference type="NCBI Taxonomy" id="103732"/>
    <lineage>
        <taxon>Bacteria</taxon>
        <taxon>Bacillati</taxon>
        <taxon>Actinomycetota</taxon>
        <taxon>Actinomycetes</taxon>
        <taxon>Pseudonocardiales</taxon>
        <taxon>Pseudonocardiaceae</taxon>
        <taxon>Lentzea</taxon>
    </lineage>
</organism>
<keyword evidence="1" id="KW-0812">Transmembrane</keyword>
<comment type="caution">
    <text evidence="2">The sequence shown here is derived from an EMBL/GenBank/DDBJ whole genome shotgun (WGS) entry which is preliminary data.</text>
</comment>
<accession>A0ABQ2V4B8</accession>
<dbReference type="RefSeq" id="WP_229813240.1">
    <property type="nucleotide sequence ID" value="NZ_BMRE01000044.1"/>
</dbReference>
<reference evidence="3" key="1">
    <citation type="journal article" date="2019" name="Int. J. Syst. Evol. Microbiol.">
        <title>The Global Catalogue of Microorganisms (GCM) 10K type strain sequencing project: providing services to taxonomists for standard genome sequencing and annotation.</title>
        <authorList>
            <consortium name="The Broad Institute Genomics Platform"/>
            <consortium name="The Broad Institute Genome Sequencing Center for Infectious Disease"/>
            <person name="Wu L."/>
            <person name="Ma J."/>
        </authorList>
    </citation>
    <scope>NUCLEOTIDE SEQUENCE [LARGE SCALE GENOMIC DNA]</scope>
    <source>
        <strain evidence="3">JCM 3296</strain>
    </source>
</reference>
<keyword evidence="1" id="KW-0472">Membrane</keyword>
<feature type="transmembrane region" description="Helical" evidence="1">
    <location>
        <begin position="137"/>
        <end position="156"/>
    </location>
</feature>
<feature type="transmembrane region" description="Helical" evidence="1">
    <location>
        <begin position="102"/>
        <end position="125"/>
    </location>
</feature>
<sequence length="289" mass="31246">MLFTLSMVVLTPIAALGMLLDDRVLLDSPIWFKPFKFAVSFTLYSASLAWFTSLLEGRLHKIAWWFGTVFALAGVAEMAIIVGQVVRGKRSHFNFETPLDTALFGAMGVLAMVLFGTSFVIAVVLFRKKFDDAAKKWAIRLSLLISLVGMSVGFLMTQPHAGQSPAKGVVGSHSIGGPDGGAYMPLTGWSTVHGDLRIGHFVGMHAVQILPLLIFFAGRWANARLAWVLSGGYLGITLLVTWQALRGQALIKPDALTLIVAAAIAVATGLGVMWARQTKNDIKKEYALA</sequence>
<dbReference type="Proteomes" id="UP000649573">
    <property type="component" value="Unassembled WGS sequence"/>
</dbReference>
<evidence type="ECO:0000256" key="1">
    <source>
        <dbReference type="SAM" id="Phobius"/>
    </source>
</evidence>
<feature type="transmembrane region" description="Helical" evidence="1">
    <location>
        <begin position="63"/>
        <end position="82"/>
    </location>
</feature>
<keyword evidence="3" id="KW-1185">Reference proteome</keyword>
<protein>
    <submittedName>
        <fullName evidence="2">Uncharacterized protein</fullName>
    </submittedName>
</protein>
<dbReference type="EMBL" id="BMRE01000044">
    <property type="protein sequence ID" value="GGU68475.1"/>
    <property type="molecule type" value="Genomic_DNA"/>
</dbReference>
<evidence type="ECO:0000313" key="3">
    <source>
        <dbReference type="Proteomes" id="UP000649573"/>
    </source>
</evidence>
<keyword evidence="1" id="KW-1133">Transmembrane helix</keyword>
<feature type="transmembrane region" description="Helical" evidence="1">
    <location>
        <begin position="225"/>
        <end position="244"/>
    </location>
</feature>
<evidence type="ECO:0000313" key="2">
    <source>
        <dbReference type="EMBL" id="GGU68475.1"/>
    </source>
</evidence>
<gene>
    <name evidence="2" type="ORF">GCM10010178_70410</name>
</gene>
<name>A0ABQ2V4B8_9PSEU</name>